<organism evidence="2 3">
    <name type="scientific">Qipengyuania citrea</name>
    <dbReference type="NCBI Taxonomy" id="225971"/>
    <lineage>
        <taxon>Bacteria</taxon>
        <taxon>Pseudomonadati</taxon>
        <taxon>Pseudomonadota</taxon>
        <taxon>Alphaproteobacteria</taxon>
        <taxon>Sphingomonadales</taxon>
        <taxon>Erythrobacteraceae</taxon>
        <taxon>Qipengyuania</taxon>
    </lineage>
</organism>
<dbReference type="SUPFAM" id="SSF52096">
    <property type="entry name" value="ClpP/crotonase"/>
    <property type="match status" value="1"/>
</dbReference>
<proteinExistence type="predicted"/>
<name>A0A6I4UGR6_9SPHN</name>
<protein>
    <recommendedName>
        <fullName evidence="1">Tail specific protease domain-containing protein</fullName>
    </recommendedName>
</protein>
<feature type="domain" description="Tail specific protease" evidence="1">
    <location>
        <begin position="1"/>
        <end position="72"/>
    </location>
</feature>
<dbReference type="GO" id="GO:0008236">
    <property type="term" value="F:serine-type peptidase activity"/>
    <property type="evidence" value="ECO:0007669"/>
    <property type="project" value="InterPro"/>
</dbReference>
<dbReference type="Proteomes" id="UP000439914">
    <property type="component" value="Unassembled WGS sequence"/>
</dbReference>
<sequence>MLTSDVTMSGGELAMLALRQNPRIVHAGATTRGAFSTPLVKRLPNGWLLEFSNEDFAAPDGRVYEEAGIKPSTALEIYSGGALIEGHWRAVEAWPR</sequence>
<evidence type="ECO:0000259" key="1">
    <source>
        <dbReference type="Pfam" id="PF03572"/>
    </source>
</evidence>
<dbReference type="Gene3D" id="3.90.226.10">
    <property type="entry name" value="2-enoyl-CoA Hydratase, Chain A, domain 1"/>
    <property type="match status" value="1"/>
</dbReference>
<evidence type="ECO:0000313" key="3">
    <source>
        <dbReference type="Proteomes" id="UP000439914"/>
    </source>
</evidence>
<reference evidence="2 3" key="1">
    <citation type="submission" date="2019-12" db="EMBL/GenBank/DDBJ databases">
        <title>Genomic-based taxomic classification of the family Erythrobacteraceae.</title>
        <authorList>
            <person name="Xu L."/>
        </authorList>
    </citation>
    <scope>NUCLEOTIDE SEQUENCE [LARGE SCALE GENOMIC DNA]</scope>
    <source>
        <strain evidence="2 3">CGMCC 1.8703</strain>
    </source>
</reference>
<accession>A0A6I4UGR6</accession>
<dbReference type="InterPro" id="IPR029045">
    <property type="entry name" value="ClpP/crotonase-like_dom_sf"/>
</dbReference>
<dbReference type="InterPro" id="IPR005151">
    <property type="entry name" value="Tail-specific_protease"/>
</dbReference>
<evidence type="ECO:0000313" key="2">
    <source>
        <dbReference type="EMBL" id="MXP36837.1"/>
    </source>
</evidence>
<dbReference type="AlphaFoldDB" id="A0A6I4UGR6"/>
<comment type="caution">
    <text evidence="2">The sequence shown here is derived from an EMBL/GenBank/DDBJ whole genome shotgun (WGS) entry which is preliminary data.</text>
</comment>
<dbReference type="EMBL" id="WTYG01000005">
    <property type="protein sequence ID" value="MXP36837.1"/>
    <property type="molecule type" value="Genomic_DNA"/>
</dbReference>
<dbReference type="GO" id="GO:0006508">
    <property type="term" value="P:proteolysis"/>
    <property type="evidence" value="ECO:0007669"/>
    <property type="project" value="InterPro"/>
</dbReference>
<gene>
    <name evidence="2" type="ORF">GRI55_13875</name>
</gene>
<dbReference type="Pfam" id="PF03572">
    <property type="entry name" value="Peptidase_S41"/>
    <property type="match status" value="1"/>
</dbReference>